<protein>
    <submittedName>
        <fullName evidence="2">Os04g0507450 protein</fullName>
    </submittedName>
</protein>
<accession>A0A0P0WCA6</accession>
<dbReference type="AlphaFoldDB" id="A0A0P0WCA6"/>
<evidence type="ECO:0000313" key="3">
    <source>
        <dbReference type="Proteomes" id="UP000059680"/>
    </source>
</evidence>
<dbReference type="EMBL" id="AP014960">
    <property type="protein sequence ID" value="BAS89996.1"/>
    <property type="molecule type" value="Genomic_DNA"/>
</dbReference>
<feature type="non-terminal residue" evidence="2">
    <location>
        <position position="1"/>
    </location>
</feature>
<evidence type="ECO:0000256" key="1">
    <source>
        <dbReference type="SAM" id="MobiDB-lite"/>
    </source>
</evidence>
<name>A0A0P0WCA6_ORYSJ</name>
<feature type="compositionally biased region" description="Low complexity" evidence="1">
    <location>
        <begin position="43"/>
        <end position="56"/>
    </location>
</feature>
<dbReference type="PaxDb" id="39947-A0A0P0WCA6"/>
<dbReference type="InParanoid" id="A0A0P0WCA6"/>
<organism evidence="2 3">
    <name type="scientific">Oryza sativa subsp. japonica</name>
    <name type="common">Rice</name>
    <dbReference type="NCBI Taxonomy" id="39947"/>
    <lineage>
        <taxon>Eukaryota</taxon>
        <taxon>Viridiplantae</taxon>
        <taxon>Streptophyta</taxon>
        <taxon>Embryophyta</taxon>
        <taxon>Tracheophyta</taxon>
        <taxon>Spermatophyta</taxon>
        <taxon>Magnoliopsida</taxon>
        <taxon>Liliopsida</taxon>
        <taxon>Poales</taxon>
        <taxon>Poaceae</taxon>
        <taxon>BOP clade</taxon>
        <taxon>Oryzoideae</taxon>
        <taxon>Oryzeae</taxon>
        <taxon>Oryzinae</taxon>
        <taxon>Oryza</taxon>
        <taxon>Oryza sativa</taxon>
    </lineage>
</organism>
<feature type="region of interest" description="Disordered" evidence="1">
    <location>
        <begin position="1"/>
        <end position="74"/>
    </location>
</feature>
<dbReference type="Proteomes" id="UP000059680">
    <property type="component" value="Chromosome 4"/>
</dbReference>
<evidence type="ECO:0000313" key="2">
    <source>
        <dbReference type="EMBL" id="BAS89996.1"/>
    </source>
</evidence>
<reference evidence="3" key="1">
    <citation type="journal article" date="2005" name="Nature">
        <title>The map-based sequence of the rice genome.</title>
        <authorList>
            <consortium name="International rice genome sequencing project (IRGSP)"/>
            <person name="Matsumoto T."/>
            <person name="Wu J."/>
            <person name="Kanamori H."/>
            <person name="Katayose Y."/>
            <person name="Fujisawa M."/>
            <person name="Namiki N."/>
            <person name="Mizuno H."/>
            <person name="Yamamoto K."/>
            <person name="Antonio B.A."/>
            <person name="Baba T."/>
            <person name="Sakata K."/>
            <person name="Nagamura Y."/>
            <person name="Aoki H."/>
            <person name="Arikawa K."/>
            <person name="Arita K."/>
            <person name="Bito T."/>
            <person name="Chiden Y."/>
            <person name="Fujitsuka N."/>
            <person name="Fukunaka R."/>
            <person name="Hamada M."/>
            <person name="Harada C."/>
            <person name="Hayashi A."/>
            <person name="Hijishita S."/>
            <person name="Honda M."/>
            <person name="Hosokawa S."/>
            <person name="Ichikawa Y."/>
            <person name="Idonuma A."/>
            <person name="Iijima M."/>
            <person name="Ikeda M."/>
            <person name="Ikeno M."/>
            <person name="Ito K."/>
            <person name="Ito S."/>
            <person name="Ito T."/>
            <person name="Ito Y."/>
            <person name="Ito Y."/>
            <person name="Iwabuchi A."/>
            <person name="Kamiya K."/>
            <person name="Karasawa W."/>
            <person name="Kurita K."/>
            <person name="Katagiri S."/>
            <person name="Kikuta A."/>
            <person name="Kobayashi H."/>
            <person name="Kobayashi N."/>
            <person name="Machita K."/>
            <person name="Maehara T."/>
            <person name="Masukawa M."/>
            <person name="Mizubayashi T."/>
            <person name="Mukai Y."/>
            <person name="Nagasaki H."/>
            <person name="Nagata Y."/>
            <person name="Naito S."/>
            <person name="Nakashima M."/>
            <person name="Nakama Y."/>
            <person name="Nakamichi Y."/>
            <person name="Nakamura M."/>
            <person name="Meguro A."/>
            <person name="Negishi M."/>
            <person name="Ohta I."/>
            <person name="Ohta T."/>
            <person name="Okamoto M."/>
            <person name="Ono N."/>
            <person name="Saji S."/>
            <person name="Sakaguchi M."/>
            <person name="Sakai K."/>
            <person name="Shibata M."/>
            <person name="Shimokawa T."/>
            <person name="Song J."/>
            <person name="Takazaki Y."/>
            <person name="Terasawa K."/>
            <person name="Tsugane M."/>
            <person name="Tsuji K."/>
            <person name="Ueda S."/>
            <person name="Waki K."/>
            <person name="Yamagata H."/>
            <person name="Yamamoto M."/>
            <person name="Yamamoto S."/>
            <person name="Yamane H."/>
            <person name="Yoshiki S."/>
            <person name="Yoshihara R."/>
            <person name="Yukawa K."/>
            <person name="Zhong H."/>
            <person name="Yano M."/>
            <person name="Yuan Q."/>
            <person name="Ouyang S."/>
            <person name="Liu J."/>
            <person name="Jones K.M."/>
            <person name="Gansberger K."/>
            <person name="Moffat K."/>
            <person name="Hill J."/>
            <person name="Bera J."/>
            <person name="Fadrosh D."/>
            <person name="Jin S."/>
            <person name="Johri S."/>
            <person name="Kim M."/>
            <person name="Overton L."/>
            <person name="Reardon M."/>
            <person name="Tsitrin T."/>
            <person name="Vuong H."/>
            <person name="Weaver B."/>
            <person name="Ciecko A."/>
            <person name="Tallon L."/>
            <person name="Jackson J."/>
            <person name="Pai G."/>
            <person name="Aken S.V."/>
            <person name="Utterback T."/>
            <person name="Reidmuller S."/>
            <person name="Feldblyum T."/>
            <person name="Hsiao J."/>
            <person name="Zismann V."/>
            <person name="Iobst S."/>
            <person name="de Vazeille A.R."/>
            <person name="Buell C.R."/>
            <person name="Ying K."/>
            <person name="Li Y."/>
            <person name="Lu T."/>
            <person name="Huang Y."/>
            <person name="Zhao Q."/>
            <person name="Feng Q."/>
            <person name="Zhang L."/>
            <person name="Zhu J."/>
            <person name="Weng Q."/>
            <person name="Mu J."/>
            <person name="Lu Y."/>
            <person name="Fan D."/>
            <person name="Liu Y."/>
            <person name="Guan J."/>
            <person name="Zhang Y."/>
            <person name="Yu S."/>
            <person name="Liu X."/>
            <person name="Zhang Y."/>
            <person name="Hong G."/>
            <person name="Han B."/>
            <person name="Choisne N."/>
            <person name="Demange N."/>
            <person name="Orjeda G."/>
            <person name="Samain S."/>
            <person name="Cattolico L."/>
            <person name="Pelletier E."/>
            <person name="Couloux A."/>
            <person name="Segurens B."/>
            <person name="Wincker P."/>
            <person name="D'Hont A."/>
            <person name="Scarpelli C."/>
            <person name="Weissenbach J."/>
            <person name="Salanoubat M."/>
            <person name="Quetier F."/>
            <person name="Yu Y."/>
            <person name="Kim H.R."/>
            <person name="Rambo T."/>
            <person name="Currie J."/>
            <person name="Collura K."/>
            <person name="Luo M."/>
            <person name="Yang T."/>
            <person name="Ammiraju J.S.S."/>
            <person name="Engler F."/>
            <person name="Soderlund C."/>
            <person name="Wing R.A."/>
            <person name="Palmer L.E."/>
            <person name="de la Bastide M."/>
            <person name="Spiegel L."/>
            <person name="Nascimento L."/>
            <person name="Zutavern T."/>
            <person name="O'Shaughnessy A."/>
            <person name="Dike S."/>
            <person name="Dedhia N."/>
            <person name="Preston R."/>
            <person name="Balija V."/>
            <person name="McCombie W.R."/>
            <person name="Chow T."/>
            <person name="Chen H."/>
            <person name="Chung M."/>
            <person name="Chen C."/>
            <person name="Shaw J."/>
            <person name="Wu H."/>
            <person name="Hsiao K."/>
            <person name="Chao Y."/>
            <person name="Chu M."/>
            <person name="Cheng C."/>
            <person name="Hour A."/>
            <person name="Lee P."/>
            <person name="Lin S."/>
            <person name="Lin Y."/>
            <person name="Liou J."/>
            <person name="Liu S."/>
            <person name="Hsing Y."/>
            <person name="Raghuvanshi S."/>
            <person name="Mohanty A."/>
            <person name="Bharti A.K."/>
            <person name="Gaur A."/>
            <person name="Gupta V."/>
            <person name="Kumar D."/>
            <person name="Ravi V."/>
            <person name="Vij S."/>
            <person name="Kapur A."/>
            <person name="Khurana P."/>
            <person name="Khurana P."/>
            <person name="Khurana J.P."/>
            <person name="Tyagi A.K."/>
            <person name="Gaikwad K."/>
            <person name="Singh A."/>
            <person name="Dalal V."/>
            <person name="Srivastava S."/>
            <person name="Dixit A."/>
            <person name="Pal A.K."/>
            <person name="Ghazi I.A."/>
            <person name="Yadav M."/>
            <person name="Pandit A."/>
            <person name="Bhargava A."/>
            <person name="Sureshbabu K."/>
            <person name="Batra K."/>
            <person name="Sharma T.R."/>
            <person name="Mohapatra T."/>
            <person name="Singh N.K."/>
            <person name="Messing J."/>
            <person name="Nelson A.B."/>
            <person name="Fuks G."/>
            <person name="Kavchok S."/>
            <person name="Keizer G."/>
            <person name="Linton E."/>
            <person name="Llaca V."/>
            <person name="Song R."/>
            <person name="Tanyolac B."/>
            <person name="Young S."/>
            <person name="Ho-Il K."/>
            <person name="Hahn J.H."/>
            <person name="Sangsakoo G."/>
            <person name="Vanavichit A."/>
            <person name="de Mattos Luiz.A.T."/>
            <person name="Zimmer P.D."/>
            <person name="Malone G."/>
            <person name="Dellagostin O."/>
            <person name="de Oliveira A.C."/>
            <person name="Bevan M."/>
            <person name="Bancroft I."/>
            <person name="Minx P."/>
            <person name="Cordum H."/>
            <person name="Wilson R."/>
            <person name="Cheng Z."/>
            <person name="Jin W."/>
            <person name="Jiang J."/>
            <person name="Leong S.A."/>
            <person name="Iwama H."/>
            <person name="Gojobori T."/>
            <person name="Itoh T."/>
            <person name="Niimura Y."/>
            <person name="Fujii Y."/>
            <person name="Habara T."/>
            <person name="Sakai H."/>
            <person name="Sato Y."/>
            <person name="Wilson G."/>
            <person name="Kumar K."/>
            <person name="McCouch S."/>
            <person name="Juretic N."/>
            <person name="Hoen D."/>
            <person name="Wright S."/>
            <person name="Bruskiewich R."/>
            <person name="Bureau T."/>
            <person name="Miyao A."/>
            <person name="Hirochika H."/>
            <person name="Nishikawa T."/>
            <person name="Kadowaki K."/>
            <person name="Sugiura M."/>
            <person name="Burr B."/>
            <person name="Sasaki T."/>
        </authorList>
    </citation>
    <scope>NUCLEOTIDE SEQUENCE [LARGE SCALE GENOMIC DNA]</scope>
    <source>
        <strain evidence="3">cv. Nipponbare</strain>
    </source>
</reference>
<reference evidence="2 3" key="3">
    <citation type="journal article" date="2013" name="Rice">
        <title>Improvement of the Oryza sativa Nipponbare reference genome using next generation sequence and optical map data.</title>
        <authorList>
            <person name="Kawahara Y."/>
            <person name="de la Bastide M."/>
            <person name="Hamilton J.P."/>
            <person name="Kanamori H."/>
            <person name="McCombie W.R."/>
            <person name="Ouyang S."/>
            <person name="Schwartz D.C."/>
            <person name="Tanaka T."/>
            <person name="Wu J."/>
            <person name="Zhou S."/>
            <person name="Childs K.L."/>
            <person name="Davidson R.M."/>
            <person name="Lin H."/>
            <person name="Quesada-Ocampo L."/>
            <person name="Vaillancourt B."/>
            <person name="Sakai H."/>
            <person name="Lee S.S."/>
            <person name="Kim J."/>
            <person name="Numa H."/>
            <person name="Itoh T."/>
            <person name="Buell C.R."/>
            <person name="Matsumoto T."/>
        </authorList>
    </citation>
    <scope>NUCLEOTIDE SEQUENCE [LARGE SCALE GENOMIC DNA]</scope>
    <source>
        <strain evidence="3">cv. Nipponbare</strain>
    </source>
</reference>
<sequence length="210" mass="23270">ELAGRRTRHAERERVPVEPLGQRPPAVAAAAAVHDEHEPHLVAGRVPERGGAAAPGERGEEKEARAPGPEARGELAAQRGDVVGAEEEPAVHELVARTELVAGLVGRRLVLGVVVRRARRVARVEELPRPHRPDAGRRRALRELADGLPELRDPRRVDEVVADLGAEHESATPQPRHLHAWHHEHVYVTYKWSKSCKILFKFYDDVCTCT</sequence>
<reference evidence="2 3" key="2">
    <citation type="journal article" date="2013" name="Plant Cell Physiol.">
        <title>Rice Annotation Project Database (RAP-DB): an integrative and interactive database for rice genomics.</title>
        <authorList>
            <person name="Sakai H."/>
            <person name="Lee S.S."/>
            <person name="Tanaka T."/>
            <person name="Numa H."/>
            <person name="Kim J."/>
            <person name="Kawahara Y."/>
            <person name="Wakimoto H."/>
            <person name="Yang C.C."/>
            <person name="Iwamoto M."/>
            <person name="Abe T."/>
            <person name="Yamada Y."/>
            <person name="Muto A."/>
            <person name="Inokuchi H."/>
            <person name="Ikemura T."/>
            <person name="Matsumoto T."/>
            <person name="Sasaki T."/>
            <person name="Itoh T."/>
        </authorList>
    </citation>
    <scope>NUCLEOTIDE SEQUENCE [LARGE SCALE GENOMIC DNA]</scope>
    <source>
        <strain evidence="3">cv. Nipponbare</strain>
    </source>
</reference>
<gene>
    <name evidence="2" type="ordered locus">Os04g0507450</name>
    <name evidence="2" type="ORF">OSNPB_040507450</name>
</gene>
<dbReference type="Gramene" id="Os04t0507450-00">
    <property type="protein sequence ID" value="Os04t0507450-00"/>
    <property type="gene ID" value="Os04g0507450"/>
</dbReference>
<proteinExistence type="predicted"/>
<keyword evidence="3" id="KW-1185">Reference proteome</keyword>